<dbReference type="OrthoDB" id="7448126at2759"/>
<feature type="compositionally biased region" description="Low complexity" evidence="1">
    <location>
        <begin position="92"/>
        <end position="109"/>
    </location>
</feature>
<evidence type="ECO:0000256" key="2">
    <source>
        <dbReference type="SAM" id="SignalP"/>
    </source>
</evidence>
<evidence type="ECO:0000313" key="4">
    <source>
        <dbReference type="Proteomes" id="UP001152562"/>
    </source>
</evidence>
<evidence type="ECO:0008006" key="5">
    <source>
        <dbReference type="Google" id="ProtNLM"/>
    </source>
</evidence>
<dbReference type="Proteomes" id="UP001152562">
    <property type="component" value="Unassembled WGS sequence"/>
</dbReference>
<sequence>MEKIVITVYLNCLVLIATEQYPPYYQNQMPYDYTDVDYEDYEESNECACTCQRCEDIKPCCRNTCNNCFQPSIVMVPYPYPLIISTKEKETTTAPSTQVTTTPVQQETTLAPPSPTELPTTDILRNNEAYINDIIARTPNLNKKNKFVLTNLRRTKPEWVPKYGIVPIPDNLAEKLMLQLRSMRVLHPKKETFKPSATLSSLEKII</sequence>
<keyword evidence="2" id="KW-0732">Signal</keyword>
<accession>A0A9P0THK5</accession>
<evidence type="ECO:0000313" key="3">
    <source>
        <dbReference type="EMBL" id="CAH4028334.1"/>
    </source>
</evidence>
<feature type="signal peptide" evidence="2">
    <location>
        <begin position="1"/>
        <end position="20"/>
    </location>
</feature>
<evidence type="ECO:0000256" key="1">
    <source>
        <dbReference type="SAM" id="MobiDB-lite"/>
    </source>
</evidence>
<reference evidence="3" key="1">
    <citation type="submission" date="2022-05" db="EMBL/GenBank/DDBJ databases">
        <authorList>
            <person name="Okamura Y."/>
        </authorList>
    </citation>
    <scope>NUCLEOTIDE SEQUENCE</scope>
</reference>
<feature type="region of interest" description="Disordered" evidence="1">
    <location>
        <begin position="89"/>
        <end position="116"/>
    </location>
</feature>
<protein>
    <recommendedName>
        <fullName evidence="5">WAP domain-containing protein</fullName>
    </recommendedName>
</protein>
<dbReference type="EMBL" id="CALOZG010000005">
    <property type="protein sequence ID" value="CAH4028334.1"/>
    <property type="molecule type" value="Genomic_DNA"/>
</dbReference>
<proteinExistence type="predicted"/>
<keyword evidence="4" id="KW-1185">Reference proteome</keyword>
<dbReference type="AlphaFoldDB" id="A0A9P0THK5"/>
<organism evidence="3 4">
    <name type="scientific">Pieris brassicae</name>
    <name type="common">White butterfly</name>
    <name type="synonym">Large white butterfly</name>
    <dbReference type="NCBI Taxonomy" id="7116"/>
    <lineage>
        <taxon>Eukaryota</taxon>
        <taxon>Metazoa</taxon>
        <taxon>Ecdysozoa</taxon>
        <taxon>Arthropoda</taxon>
        <taxon>Hexapoda</taxon>
        <taxon>Insecta</taxon>
        <taxon>Pterygota</taxon>
        <taxon>Neoptera</taxon>
        <taxon>Endopterygota</taxon>
        <taxon>Lepidoptera</taxon>
        <taxon>Glossata</taxon>
        <taxon>Ditrysia</taxon>
        <taxon>Papilionoidea</taxon>
        <taxon>Pieridae</taxon>
        <taxon>Pierinae</taxon>
        <taxon>Pieris</taxon>
    </lineage>
</organism>
<feature type="chain" id="PRO_5040371448" description="WAP domain-containing protein" evidence="2">
    <location>
        <begin position="21"/>
        <end position="206"/>
    </location>
</feature>
<name>A0A9P0THK5_PIEBR</name>
<gene>
    <name evidence="3" type="ORF">PIBRA_LOCUS5219</name>
</gene>
<comment type="caution">
    <text evidence="3">The sequence shown here is derived from an EMBL/GenBank/DDBJ whole genome shotgun (WGS) entry which is preliminary data.</text>
</comment>